<protein>
    <recommendedName>
        <fullName evidence="4">Phospholipase</fullName>
    </recommendedName>
</protein>
<accession>A0A7W8JZQ5</accession>
<dbReference type="GO" id="GO:0006644">
    <property type="term" value="P:phospholipid metabolic process"/>
    <property type="evidence" value="ECO:0007669"/>
    <property type="project" value="InterPro"/>
</dbReference>
<dbReference type="RefSeq" id="WP_184138080.1">
    <property type="nucleotide sequence ID" value="NZ_JACHFL010000031.1"/>
</dbReference>
<keyword evidence="3" id="KW-1185">Reference proteome</keyword>
<evidence type="ECO:0000313" key="3">
    <source>
        <dbReference type="Proteomes" id="UP000552709"/>
    </source>
</evidence>
<dbReference type="AlphaFoldDB" id="A0A7W8JZQ5"/>
<comment type="caution">
    <text evidence="2">The sequence shown here is derived from an EMBL/GenBank/DDBJ whole genome shotgun (WGS) entry which is preliminary data.</text>
</comment>
<dbReference type="GO" id="GO:0050482">
    <property type="term" value="P:arachidonate secretion"/>
    <property type="evidence" value="ECO:0007669"/>
    <property type="project" value="InterPro"/>
</dbReference>
<dbReference type="SUPFAM" id="SSF48619">
    <property type="entry name" value="Phospholipase A2, PLA2"/>
    <property type="match status" value="1"/>
</dbReference>
<dbReference type="Gene3D" id="1.20.90.10">
    <property type="entry name" value="Phospholipase A2 domain"/>
    <property type="match status" value="1"/>
</dbReference>
<gene>
    <name evidence="2" type="ORF">HNQ08_005344</name>
</gene>
<evidence type="ECO:0000256" key="1">
    <source>
        <dbReference type="SAM" id="SignalP"/>
    </source>
</evidence>
<dbReference type="EMBL" id="JACHFL010000031">
    <property type="protein sequence ID" value="MBB5366215.1"/>
    <property type="molecule type" value="Genomic_DNA"/>
</dbReference>
<evidence type="ECO:0008006" key="4">
    <source>
        <dbReference type="Google" id="ProtNLM"/>
    </source>
</evidence>
<proteinExistence type="predicted"/>
<dbReference type="InterPro" id="IPR015141">
    <property type="entry name" value="PLipase_A2_prok/fun"/>
</dbReference>
<dbReference type="Proteomes" id="UP000552709">
    <property type="component" value="Unassembled WGS sequence"/>
</dbReference>
<name>A0A7W8JZQ5_9DEIO</name>
<evidence type="ECO:0000313" key="2">
    <source>
        <dbReference type="EMBL" id="MBB5366215.1"/>
    </source>
</evidence>
<feature type="chain" id="PRO_5030888035" description="Phospholipase" evidence="1">
    <location>
        <begin position="28"/>
        <end position="240"/>
    </location>
</feature>
<sequence length="240" mass="25655">MTTTIKTFGLGYLLLGALILTSCGSQGGTAGTPPAPAAGAEQGKTTEPTVAEQIAAFALRPELQDADSQAILKEHANDPLLLQGLKEAYGLPNEGLNAEALALQAGQPGLSVQATGKAGYAQSVAWGSISHYAAERRSPNYSGLNWNYDGCSAPKGLGLGYSDFFRSACNVHDFGYRNLPILISIPYWPYNKARTDSAFLSNMRGLCNSKSWYARPGCYAAAQAYYEVVSSAFGWTKWHR</sequence>
<reference evidence="2 3" key="1">
    <citation type="submission" date="2020-08" db="EMBL/GenBank/DDBJ databases">
        <title>Genomic Encyclopedia of Type Strains, Phase IV (KMG-IV): sequencing the most valuable type-strain genomes for metagenomic binning, comparative biology and taxonomic classification.</title>
        <authorList>
            <person name="Goeker M."/>
        </authorList>
    </citation>
    <scope>NUCLEOTIDE SEQUENCE [LARGE SCALE GENOMIC DNA]</scope>
    <source>
        <strain evidence="2 3">DSM 27939</strain>
    </source>
</reference>
<keyword evidence="1" id="KW-0732">Signal</keyword>
<dbReference type="GO" id="GO:0004623">
    <property type="term" value="F:phospholipase A2 activity"/>
    <property type="evidence" value="ECO:0007669"/>
    <property type="project" value="InterPro"/>
</dbReference>
<dbReference type="InterPro" id="IPR036444">
    <property type="entry name" value="PLipase_A2_dom_sf"/>
</dbReference>
<organism evidence="2 3">
    <name type="scientific">Deinococcus humi</name>
    <dbReference type="NCBI Taxonomy" id="662880"/>
    <lineage>
        <taxon>Bacteria</taxon>
        <taxon>Thermotogati</taxon>
        <taxon>Deinococcota</taxon>
        <taxon>Deinococci</taxon>
        <taxon>Deinococcales</taxon>
        <taxon>Deinococcaceae</taxon>
        <taxon>Deinococcus</taxon>
    </lineage>
</organism>
<feature type="signal peptide" evidence="1">
    <location>
        <begin position="1"/>
        <end position="27"/>
    </location>
</feature>
<dbReference type="Pfam" id="PF09056">
    <property type="entry name" value="Phospholip_A2_3"/>
    <property type="match status" value="1"/>
</dbReference>
<dbReference type="PROSITE" id="PS51257">
    <property type="entry name" value="PROKAR_LIPOPROTEIN"/>
    <property type="match status" value="1"/>
</dbReference>